<sequence length="134" mass="15006">MPKKVISICGSMTFIDEMENLAKGLESSGWQAHTPERSEADFRWDSLSVRETLQFKKAYIDTHLNKIRQSDVVLVANYPKHNINGYIGANSLMEASFAYALGIPVHFLFPIGEQSCQLEAKSIATRVLNGVMNQ</sequence>
<organism evidence="1">
    <name type="scientific">hydrothermal vent metagenome</name>
    <dbReference type="NCBI Taxonomy" id="652676"/>
    <lineage>
        <taxon>unclassified sequences</taxon>
        <taxon>metagenomes</taxon>
        <taxon>ecological metagenomes</taxon>
    </lineage>
</organism>
<accession>A0A3B0VIS3</accession>
<proteinExistence type="predicted"/>
<name>A0A3B0VIS3_9ZZZZ</name>
<evidence type="ECO:0008006" key="2">
    <source>
        <dbReference type="Google" id="ProtNLM"/>
    </source>
</evidence>
<protein>
    <recommendedName>
        <fullName evidence="2">Maf-like protein</fullName>
    </recommendedName>
</protein>
<dbReference type="Gene3D" id="3.40.50.450">
    <property type="match status" value="1"/>
</dbReference>
<reference evidence="1" key="1">
    <citation type="submission" date="2018-06" db="EMBL/GenBank/DDBJ databases">
        <authorList>
            <person name="Zhirakovskaya E."/>
        </authorList>
    </citation>
    <scope>NUCLEOTIDE SEQUENCE</scope>
</reference>
<dbReference type="EMBL" id="UOEU01000802">
    <property type="protein sequence ID" value="VAW40530.1"/>
    <property type="molecule type" value="Genomic_DNA"/>
</dbReference>
<dbReference type="AlphaFoldDB" id="A0A3B0VIS3"/>
<evidence type="ECO:0000313" key="1">
    <source>
        <dbReference type="EMBL" id="VAW40530.1"/>
    </source>
</evidence>
<gene>
    <name evidence="1" type="ORF">MNBD_CHLOROFLEXI01-2347</name>
</gene>